<organism evidence="2 3">
    <name type="scientific">Microbacterium mangrovi</name>
    <dbReference type="NCBI Taxonomy" id="1348253"/>
    <lineage>
        <taxon>Bacteria</taxon>
        <taxon>Bacillati</taxon>
        <taxon>Actinomycetota</taxon>
        <taxon>Actinomycetes</taxon>
        <taxon>Micrococcales</taxon>
        <taxon>Microbacteriaceae</taxon>
        <taxon>Microbacterium</taxon>
    </lineage>
</organism>
<evidence type="ECO:0000313" key="2">
    <source>
        <dbReference type="EMBL" id="KHK95160.1"/>
    </source>
</evidence>
<dbReference type="STRING" id="1348253.LK09_19825"/>
<proteinExistence type="predicted"/>
<gene>
    <name evidence="2" type="ORF">LK09_19825</name>
</gene>
<evidence type="ECO:0000256" key="1">
    <source>
        <dbReference type="SAM" id="Phobius"/>
    </source>
</evidence>
<dbReference type="RefSeq" id="WP_039403523.1">
    <property type="nucleotide sequence ID" value="NZ_JTDK01000027.1"/>
</dbReference>
<protein>
    <recommendedName>
        <fullName evidence="4">DUF3137 domain-containing protein</fullName>
    </recommendedName>
</protein>
<name>A0A0B2A0P1_9MICO</name>
<dbReference type="OrthoDB" id="5054050at2"/>
<sequence>MTTTHPFDSRPLTDPIDPAELRAFGRQLRAGGLAANLVPIAMAVLGVLVFAVVFIGFVGGIIASFADGSGSGIPFLFVSVVLLAVIVTLGVLTVRRWFRPTRLFRLVKFAQANGMEFQTIARDPDLPGMIFRQGRSRVATDIVRGDQPRFVEFGNFRYETGSDKQKQTHRWGYIAIRLDVPLPNIVLDAASNNSFFGSNLPEQFGRHQRLALEGDFDRFFTLYAPEGYEQDALYLFTPDIMARFIDHAAALDVEIVDDWLFLYAQRDMTTLDPAQWAWEFSVVGALTDKLAQWGRWRDERLRAAPDRDAVSPAGAGAPGLPFAAPASAPLPPASPIGVAAGGRRLRQGVPVLALVAMGVVVVGWFAIQLAGAFHP</sequence>
<evidence type="ECO:0008006" key="4">
    <source>
        <dbReference type="Google" id="ProtNLM"/>
    </source>
</evidence>
<keyword evidence="3" id="KW-1185">Reference proteome</keyword>
<evidence type="ECO:0000313" key="3">
    <source>
        <dbReference type="Proteomes" id="UP000031030"/>
    </source>
</evidence>
<keyword evidence="1" id="KW-0472">Membrane</keyword>
<feature type="transmembrane region" description="Helical" evidence="1">
    <location>
        <begin position="351"/>
        <end position="373"/>
    </location>
</feature>
<dbReference type="EMBL" id="JTDK01000027">
    <property type="protein sequence ID" value="KHK95160.1"/>
    <property type="molecule type" value="Genomic_DNA"/>
</dbReference>
<feature type="transmembrane region" description="Helical" evidence="1">
    <location>
        <begin position="72"/>
        <end position="94"/>
    </location>
</feature>
<reference evidence="2 3" key="1">
    <citation type="submission" date="2014-11" db="EMBL/GenBank/DDBJ databases">
        <title>Genome sequence of Microbacterium mangrovi MUSC 115(T).</title>
        <authorList>
            <person name="Lee L.-H."/>
        </authorList>
    </citation>
    <scope>NUCLEOTIDE SEQUENCE [LARGE SCALE GENOMIC DNA]</scope>
    <source>
        <strain evidence="2 3">MUSC 115</strain>
    </source>
</reference>
<keyword evidence="1" id="KW-0812">Transmembrane</keyword>
<keyword evidence="1" id="KW-1133">Transmembrane helix</keyword>
<feature type="transmembrane region" description="Helical" evidence="1">
    <location>
        <begin position="33"/>
        <end position="66"/>
    </location>
</feature>
<accession>A0A0B2A0P1</accession>
<comment type="caution">
    <text evidence="2">The sequence shown here is derived from an EMBL/GenBank/DDBJ whole genome shotgun (WGS) entry which is preliminary data.</text>
</comment>
<dbReference type="AlphaFoldDB" id="A0A0B2A0P1"/>
<dbReference type="Proteomes" id="UP000031030">
    <property type="component" value="Unassembled WGS sequence"/>
</dbReference>